<name>A0AAV2IXC5_KNICA</name>
<dbReference type="GO" id="GO:0008093">
    <property type="term" value="F:cytoskeletal anchor activity"/>
    <property type="evidence" value="ECO:0007669"/>
    <property type="project" value="InterPro"/>
</dbReference>
<dbReference type="GO" id="GO:0005794">
    <property type="term" value="C:Golgi apparatus"/>
    <property type="evidence" value="ECO:0007669"/>
    <property type="project" value="TreeGrafter"/>
</dbReference>
<feature type="compositionally biased region" description="Low complexity" evidence="4">
    <location>
        <begin position="53"/>
        <end position="70"/>
    </location>
</feature>
<evidence type="ECO:0000256" key="3">
    <source>
        <dbReference type="SAM" id="Coils"/>
    </source>
</evidence>
<evidence type="ECO:0000256" key="1">
    <source>
        <dbReference type="ARBA" id="ARBA00010061"/>
    </source>
</evidence>
<sequence length="243" mass="26739">MSSDTSKVLLTPRLARRLMAASAGSRESRSPEASPSKDPLSREDLPSSREEAPASASSGSSSSSSSSSPAPDLPAELRREPNLQHLSCLLREQVKHLQHAVERSQQLCKQRSAAQELLPLDKDKESCLDELLKLQSLLSTKREQIATLRLVLKANKQVLYSTLLYTQTGAEGQQAGTLLYSTLRLVLKANKQTAESALMNLKSRYEAEKSLVTNTMMKLRNELKALKEDAATFSSLRALFATR</sequence>
<feature type="compositionally biased region" description="Basic and acidic residues" evidence="4">
    <location>
        <begin position="39"/>
        <end position="52"/>
    </location>
</feature>
<protein>
    <submittedName>
        <fullName evidence="5">Uncharacterized protein</fullName>
    </submittedName>
</protein>
<evidence type="ECO:0000256" key="4">
    <source>
        <dbReference type="SAM" id="MobiDB-lite"/>
    </source>
</evidence>
<dbReference type="EMBL" id="OZ035823">
    <property type="protein sequence ID" value="CAL1569253.1"/>
    <property type="molecule type" value="Genomic_DNA"/>
</dbReference>
<dbReference type="PANTHER" id="PTHR31233:SF3">
    <property type="entry name" value="PROTEIN BICAUDAL D HOMOLOG 1"/>
    <property type="match status" value="1"/>
</dbReference>
<evidence type="ECO:0000256" key="2">
    <source>
        <dbReference type="ARBA" id="ARBA00023054"/>
    </source>
</evidence>
<dbReference type="Gene3D" id="6.10.250.2470">
    <property type="match status" value="1"/>
</dbReference>
<evidence type="ECO:0000313" key="6">
    <source>
        <dbReference type="Proteomes" id="UP001497482"/>
    </source>
</evidence>
<dbReference type="GO" id="GO:0070507">
    <property type="term" value="P:regulation of microtubule cytoskeleton organization"/>
    <property type="evidence" value="ECO:0007669"/>
    <property type="project" value="TreeGrafter"/>
</dbReference>
<feature type="coiled-coil region" evidence="3">
    <location>
        <begin position="202"/>
        <end position="236"/>
    </location>
</feature>
<reference evidence="5 6" key="1">
    <citation type="submission" date="2024-04" db="EMBL/GenBank/DDBJ databases">
        <authorList>
            <person name="Waldvogel A.-M."/>
            <person name="Schoenle A."/>
        </authorList>
    </citation>
    <scope>NUCLEOTIDE SEQUENCE [LARGE SCALE GENOMIC DNA]</scope>
</reference>
<gene>
    <name evidence="5" type="ORF">KC01_LOCUS1716</name>
</gene>
<keyword evidence="2 3" id="KW-0175">Coiled coil</keyword>
<accession>A0AAV2IXC5</accession>
<dbReference type="GO" id="GO:0072393">
    <property type="term" value="P:microtubule anchoring at microtubule organizing center"/>
    <property type="evidence" value="ECO:0007669"/>
    <property type="project" value="TreeGrafter"/>
</dbReference>
<keyword evidence="6" id="KW-1185">Reference proteome</keyword>
<dbReference type="GO" id="GO:0005829">
    <property type="term" value="C:cytosol"/>
    <property type="evidence" value="ECO:0007669"/>
    <property type="project" value="TreeGrafter"/>
</dbReference>
<dbReference type="GO" id="GO:0034452">
    <property type="term" value="F:dynactin binding"/>
    <property type="evidence" value="ECO:0007669"/>
    <property type="project" value="TreeGrafter"/>
</dbReference>
<dbReference type="AlphaFoldDB" id="A0AAV2IXC5"/>
<proteinExistence type="inferred from homology"/>
<dbReference type="InterPro" id="IPR018477">
    <property type="entry name" value="BICD"/>
</dbReference>
<dbReference type="GO" id="GO:0070840">
    <property type="term" value="F:dynein complex binding"/>
    <property type="evidence" value="ECO:0007669"/>
    <property type="project" value="InterPro"/>
</dbReference>
<dbReference type="GO" id="GO:0045505">
    <property type="term" value="F:dynein intermediate chain binding"/>
    <property type="evidence" value="ECO:0007669"/>
    <property type="project" value="TreeGrafter"/>
</dbReference>
<dbReference type="Pfam" id="PF09730">
    <property type="entry name" value="BicD"/>
    <property type="match status" value="2"/>
</dbReference>
<organism evidence="5 6">
    <name type="scientific">Knipowitschia caucasica</name>
    <name type="common">Caucasian dwarf goby</name>
    <name type="synonym">Pomatoschistus caucasicus</name>
    <dbReference type="NCBI Taxonomy" id="637954"/>
    <lineage>
        <taxon>Eukaryota</taxon>
        <taxon>Metazoa</taxon>
        <taxon>Chordata</taxon>
        <taxon>Craniata</taxon>
        <taxon>Vertebrata</taxon>
        <taxon>Euteleostomi</taxon>
        <taxon>Actinopterygii</taxon>
        <taxon>Neopterygii</taxon>
        <taxon>Teleostei</taxon>
        <taxon>Neoteleostei</taxon>
        <taxon>Acanthomorphata</taxon>
        <taxon>Gobiaria</taxon>
        <taxon>Gobiiformes</taxon>
        <taxon>Gobioidei</taxon>
        <taxon>Gobiidae</taxon>
        <taxon>Gobiinae</taxon>
        <taxon>Knipowitschia</taxon>
    </lineage>
</organism>
<dbReference type="Proteomes" id="UP001497482">
    <property type="component" value="Chromosome 1"/>
</dbReference>
<feature type="region of interest" description="Disordered" evidence="4">
    <location>
        <begin position="1"/>
        <end position="75"/>
    </location>
</feature>
<feature type="compositionally biased region" description="Low complexity" evidence="4">
    <location>
        <begin position="20"/>
        <end position="36"/>
    </location>
</feature>
<dbReference type="PANTHER" id="PTHR31233">
    <property type="entry name" value="BICAUDAL D FAMILY MEMBER"/>
    <property type="match status" value="1"/>
</dbReference>
<dbReference type="GO" id="GO:0048260">
    <property type="term" value="P:positive regulation of receptor-mediated endocytosis"/>
    <property type="evidence" value="ECO:0007669"/>
    <property type="project" value="TreeGrafter"/>
</dbReference>
<comment type="similarity">
    <text evidence="1">Belongs to the BicD family.</text>
</comment>
<evidence type="ECO:0000313" key="5">
    <source>
        <dbReference type="EMBL" id="CAL1569253.1"/>
    </source>
</evidence>